<evidence type="ECO:0000259" key="1">
    <source>
        <dbReference type="SMART" id="SM00421"/>
    </source>
</evidence>
<dbReference type="Gene3D" id="1.10.10.10">
    <property type="entry name" value="Winged helix-like DNA-binding domain superfamily/Winged helix DNA-binding domain"/>
    <property type="match status" value="2"/>
</dbReference>
<organism evidence="2 3">
    <name type="scientific">Beutenbergia cavernae (strain ATCC BAA-8 / DSM 12333 / CCUG 43141 / JCM 11478 / NBRC 16432 / NCIMB 13614 / HKI 0122)</name>
    <dbReference type="NCBI Taxonomy" id="471853"/>
    <lineage>
        <taxon>Bacteria</taxon>
        <taxon>Bacillati</taxon>
        <taxon>Actinomycetota</taxon>
        <taxon>Actinomycetes</taxon>
        <taxon>Micrococcales</taxon>
        <taxon>Beutenbergiaceae</taxon>
        <taxon>Beutenbergia</taxon>
    </lineage>
</organism>
<protein>
    <submittedName>
        <fullName evidence="2">Transcriptional regulator, LuxR family</fullName>
    </submittedName>
</protein>
<dbReference type="Pfam" id="PF00196">
    <property type="entry name" value="GerE"/>
    <property type="match status" value="1"/>
</dbReference>
<dbReference type="SMART" id="SM00421">
    <property type="entry name" value="HTH_LUXR"/>
    <property type="match status" value="1"/>
</dbReference>
<dbReference type="InterPro" id="IPR036390">
    <property type="entry name" value="WH_DNA-bd_sf"/>
</dbReference>
<dbReference type="eggNOG" id="COG2197">
    <property type="taxonomic scope" value="Bacteria"/>
</dbReference>
<keyword evidence="3" id="KW-1185">Reference proteome</keyword>
<evidence type="ECO:0000313" key="2">
    <source>
        <dbReference type="EMBL" id="ACQ82128.1"/>
    </source>
</evidence>
<dbReference type="EMBL" id="CP001618">
    <property type="protein sequence ID" value="ACQ82128.1"/>
    <property type="molecule type" value="Genomic_DNA"/>
</dbReference>
<dbReference type="SUPFAM" id="SSF46785">
    <property type="entry name" value="Winged helix' DNA-binding domain"/>
    <property type="match status" value="1"/>
</dbReference>
<dbReference type="GO" id="GO:0003677">
    <property type="term" value="F:DNA binding"/>
    <property type="evidence" value="ECO:0007669"/>
    <property type="project" value="InterPro"/>
</dbReference>
<dbReference type="OrthoDB" id="5932488at2"/>
<dbReference type="InterPro" id="IPR051797">
    <property type="entry name" value="TrmB-like"/>
</dbReference>
<dbReference type="RefSeq" id="WP_015884365.1">
    <property type="nucleotide sequence ID" value="NC_012669.1"/>
</dbReference>
<proteinExistence type="predicted"/>
<dbReference type="InterPro" id="IPR000792">
    <property type="entry name" value="Tscrpt_reg_LuxR_C"/>
</dbReference>
<dbReference type="AlphaFoldDB" id="C5C4K4"/>
<sequence>MADADLALLGLDERTGLIYRAILTRNTASPDDLARAHGEPVDVVRDGLERLRSLGLVHGLAREDAYTAVDPRRSLRALADAKEEELLRLRQATQPLARTFDAGMTVSETGGESTIVVRGSDAVAAWFTRLQQEADAEILSFDRPPYALATANPVEPEVLRRGVRWRALYVAESFTHPGAWEDARRQVANGEEARITAELPTKLAVSDRRTAMVLTSLDVDAFEAVITTAPALVEALCALFERYWAGAVDLPAGAGTVPAPRPETGPTSDERAILAMMAAGATDALAARRLGISPRTLRRRTQALFARLGAANRFQAAVAATRRGWI</sequence>
<reference evidence="2 3" key="1">
    <citation type="journal article" date="2009" name="Stand. Genomic Sci.">
        <title>Complete genome sequence of Beutenbergia cavernae type strain (HKI 0122).</title>
        <authorList>
            <person name="Land M."/>
            <person name="Pukall R."/>
            <person name="Abt B."/>
            <person name="Goker M."/>
            <person name="Rohde M."/>
            <person name="Glavina Del Rio T."/>
            <person name="Tice H."/>
            <person name="Copeland A."/>
            <person name="Cheng J.F."/>
            <person name="Lucas S."/>
            <person name="Chen F."/>
            <person name="Nolan M."/>
            <person name="Bruce D."/>
            <person name="Goodwin L."/>
            <person name="Pitluck S."/>
            <person name="Ivanova N."/>
            <person name="Mavromatis K."/>
            <person name="Ovchinnikova G."/>
            <person name="Pati A."/>
            <person name="Chen A."/>
            <person name="Palaniappan K."/>
            <person name="Hauser L."/>
            <person name="Chang Y.J."/>
            <person name="Jefferies C.C."/>
            <person name="Saunders E."/>
            <person name="Brettin T."/>
            <person name="Detter J.C."/>
            <person name="Han C."/>
            <person name="Chain P."/>
            <person name="Bristow J."/>
            <person name="Eisen J.A."/>
            <person name="Markowitz V."/>
            <person name="Hugenholtz P."/>
            <person name="Kyrpides N.C."/>
            <person name="Klenk H.P."/>
            <person name="Lapidus A."/>
        </authorList>
    </citation>
    <scope>NUCLEOTIDE SEQUENCE [LARGE SCALE GENOMIC DNA]</scope>
    <source>
        <strain evidence="3">ATCC BAA-8 / DSM 12333 / NBRC 16432</strain>
    </source>
</reference>
<dbReference type="KEGG" id="bcv:Bcav_3886"/>
<gene>
    <name evidence="2" type="ordered locus">Bcav_3886</name>
</gene>
<dbReference type="SUPFAM" id="SSF46894">
    <property type="entry name" value="C-terminal effector domain of the bipartite response regulators"/>
    <property type="match status" value="1"/>
</dbReference>
<evidence type="ECO:0000313" key="3">
    <source>
        <dbReference type="Proteomes" id="UP000007962"/>
    </source>
</evidence>
<accession>C5C4K4</accession>
<dbReference type="PANTHER" id="PTHR34293">
    <property type="entry name" value="HTH-TYPE TRANSCRIPTIONAL REGULATOR TRMBL2"/>
    <property type="match status" value="1"/>
</dbReference>
<dbReference type="PANTHER" id="PTHR34293:SF1">
    <property type="entry name" value="HTH-TYPE TRANSCRIPTIONAL REGULATOR TRMBL2"/>
    <property type="match status" value="1"/>
</dbReference>
<dbReference type="InterPro" id="IPR036388">
    <property type="entry name" value="WH-like_DNA-bd_sf"/>
</dbReference>
<dbReference type="InterPro" id="IPR016032">
    <property type="entry name" value="Sig_transdc_resp-reg_C-effctor"/>
</dbReference>
<dbReference type="GO" id="GO:0006355">
    <property type="term" value="P:regulation of DNA-templated transcription"/>
    <property type="evidence" value="ECO:0007669"/>
    <property type="project" value="InterPro"/>
</dbReference>
<dbReference type="HOGENOM" id="CLU_056943_2_1_11"/>
<dbReference type="STRING" id="471853.Bcav_3886"/>
<dbReference type="Proteomes" id="UP000007962">
    <property type="component" value="Chromosome"/>
</dbReference>
<feature type="domain" description="HTH luxR-type" evidence="1">
    <location>
        <begin position="263"/>
        <end position="320"/>
    </location>
</feature>
<name>C5C4K4_BEUC1</name>
<dbReference type="eggNOG" id="COG1378">
    <property type="taxonomic scope" value="Bacteria"/>
</dbReference>